<evidence type="ECO:0008006" key="13">
    <source>
        <dbReference type="Google" id="ProtNLM"/>
    </source>
</evidence>
<evidence type="ECO:0000256" key="3">
    <source>
        <dbReference type="ARBA" id="ARBA00022448"/>
    </source>
</evidence>
<dbReference type="Pfam" id="PF00153">
    <property type="entry name" value="Mito_carr"/>
    <property type="match status" value="3"/>
</dbReference>
<organism evidence="12">
    <name type="scientific">Pseudo-nitzschia australis</name>
    <dbReference type="NCBI Taxonomy" id="44445"/>
    <lineage>
        <taxon>Eukaryota</taxon>
        <taxon>Sar</taxon>
        <taxon>Stramenopiles</taxon>
        <taxon>Ochrophyta</taxon>
        <taxon>Bacillariophyta</taxon>
        <taxon>Bacillariophyceae</taxon>
        <taxon>Bacillariophycidae</taxon>
        <taxon>Bacillariales</taxon>
        <taxon>Bacillariaceae</taxon>
        <taxon>Pseudo-nitzschia</taxon>
    </lineage>
</organism>
<evidence type="ECO:0000256" key="1">
    <source>
        <dbReference type="ARBA" id="ARBA00004448"/>
    </source>
</evidence>
<evidence type="ECO:0000256" key="10">
    <source>
        <dbReference type="PROSITE-ProRule" id="PRU00282"/>
    </source>
</evidence>
<keyword evidence="3 11" id="KW-0813">Transport</keyword>
<dbReference type="EMBL" id="HBIX01007319">
    <property type="protein sequence ID" value="CAE0712957.1"/>
    <property type="molecule type" value="Transcribed_RNA"/>
</dbReference>
<evidence type="ECO:0000256" key="4">
    <source>
        <dbReference type="ARBA" id="ARBA00022692"/>
    </source>
</evidence>
<keyword evidence="4 10" id="KW-0812">Transmembrane</keyword>
<accession>A0A7S4AEQ2</accession>
<comment type="similarity">
    <text evidence="2 11">Belongs to the mitochondrial carrier (TC 2.A.29) family.</text>
</comment>
<dbReference type="InterPro" id="IPR018108">
    <property type="entry name" value="MCP_transmembrane"/>
</dbReference>
<feature type="repeat" description="Solcar" evidence="10">
    <location>
        <begin position="114"/>
        <end position="208"/>
    </location>
</feature>
<feature type="repeat" description="Solcar" evidence="10">
    <location>
        <begin position="19"/>
        <end position="92"/>
    </location>
</feature>
<dbReference type="FunFam" id="1.50.40.10:FF:000018">
    <property type="entry name" value="S-adenosylmethionine mitochondrial carrier protein-like"/>
    <property type="match status" value="1"/>
</dbReference>
<dbReference type="SUPFAM" id="SSF103506">
    <property type="entry name" value="Mitochondrial carrier"/>
    <property type="match status" value="1"/>
</dbReference>
<sequence>MSDTIDSTSIDAAATVTTTSFATALVAGGMAGTSVDVALFPIDTLKTRMQSPQGFVKAGGFRGIYNGLGAAAVGSAPGAALFFCAYETFKPMIWEWQQGLAGGNGDNNNTGMNSPAISHMAAASMGESAACLVRVPTEVIKAKMQTNAANASSLTNTVRLVMAETHGIGPLGKVMGVGGLYRGYGITLMREIPFAMIQFPIYEFLKTYWSETLREGVPVNPVQAAACGSFGGAIAAAATTPLDVIKTRLMLGADKDGKLYEGIVDVVRRTASERPDRKYAVFFSGIQPRVMWISIGGFVFFGAYEGCKKSLSPILG</sequence>
<name>A0A7S4AEQ2_9STRA</name>
<evidence type="ECO:0000256" key="7">
    <source>
        <dbReference type="ARBA" id="ARBA00022989"/>
    </source>
</evidence>
<protein>
    <recommendedName>
        <fullName evidence="13">Mitochondrial carrier protein</fullName>
    </recommendedName>
</protein>
<keyword evidence="8" id="KW-0496">Mitochondrion</keyword>
<evidence type="ECO:0000313" key="12">
    <source>
        <dbReference type="EMBL" id="CAE0712957.1"/>
    </source>
</evidence>
<keyword evidence="6" id="KW-0999">Mitochondrion inner membrane</keyword>
<comment type="subcellular location">
    <subcellularLocation>
        <location evidence="1">Mitochondrion inner membrane</location>
        <topology evidence="1">Multi-pass membrane protein</topology>
    </subcellularLocation>
</comment>
<feature type="repeat" description="Solcar" evidence="10">
    <location>
        <begin position="219"/>
        <end position="310"/>
    </location>
</feature>
<reference evidence="12" key="1">
    <citation type="submission" date="2021-01" db="EMBL/GenBank/DDBJ databases">
        <authorList>
            <person name="Corre E."/>
            <person name="Pelletier E."/>
            <person name="Niang G."/>
            <person name="Scheremetjew M."/>
            <person name="Finn R."/>
            <person name="Kale V."/>
            <person name="Holt S."/>
            <person name="Cochrane G."/>
            <person name="Meng A."/>
            <person name="Brown T."/>
            <person name="Cohen L."/>
        </authorList>
    </citation>
    <scope>NUCLEOTIDE SEQUENCE</scope>
    <source>
        <strain evidence="12">10249 10 AB</strain>
    </source>
</reference>
<dbReference type="GO" id="GO:0005743">
    <property type="term" value="C:mitochondrial inner membrane"/>
    <property type="evidence" value="ECO:0007669"/>
    <property type="project" value="UniProtKB-SubCell"/>
</dbReference>
<keyword evidence="9 10" id="KW-0472">Membrane</keyword>
<keyword evidence="7" id="KW-1133">Transmembrane helix</keyword>
<evidence type="ECO:0000256" key="8">
    <source>
        <dbReference type="ARBA" id="ARBA00023128"/>
    </source>
</evidence>
<evidence type="ECO:0000256" key="5">
    <source>
        <dbReference type="ARBA" id="ARBA00022737"/>
    </source>
</evidence>
<proteinExistence type="inferred from homology"/>
<gene>
    <name evidence="12" type="ORF">PAUS00366_LOCUS5709</name>
</gene>
<dbReference type="InterPro" id="IPR023395">
    <property type="entry name" value="MCP_dom_sf"/>
</dbReference>
<dbReference type="GO" id="GO:0055085">
    <property type="term" value="P:transmembrane transport"/>
    <property type="evidence" value="ECO:0007669"/>
    <property type="project" value="InterPro"/>
</dbReference>
<dbReference type="AlphaFoldDB" id="A0A7S4AEQ2"/>
<evidence type="ECO:0000256" key="6">
    <source>
        <dbReference type="ARBA" id="ARBA00022792"/>
    </source>
</evidence>
<keyword evidence="5" id="KW-0677">Repeat</keyword>
<dbReference type="PROSITE" id="PS50920">
    <property type="entry name" value="SOLCAR"/>
    <property type="match status" value="3"/>
</dbReference>
<evidence type="ECO:0000256" key="11">
    <source>
        <dbReference type="RuleBase" id="RU000488"/>
    </source>
</evidence>
<dbReference type="PANTHER" id="PTHR45667">
    <property type="entry name" value="S-ADENOSYLMETHIONINE MITOCHONDRIAL CARRIER PROTEIN"/>
    <property type="match status" value="1"/>
</dbReference>
<dbReference type="InterPro" id="IPR002067">
    <property type="entry name" value="MCP"/>
</dbReference>
<evidence type="ECO:0000256" key="2">
    <source>
        <dbReference type="ARBA" id="ARBA00006375"/>
    </source>
</evidence>
<dbReference type="Gene3D" id="1.50.40.10">
    <property type="entry name" value="Mitochondrial carrier domain"/>
    <property type="match status" value="1"/>
</dbReference>
<evidence type="ECO:0000256" key="9">
    <source>
        <dbReference type="ARBA" id="ARBA00023136"/>
    </source>
</evidence>
<dbReference type="PRINTS" id="PR00926">
    <property type="entry name" value="MITOCARRIER"/>
</dbReference>